<protein>
    <submittedName>
        <fullName evidence="1">Ankyrin domain-containing protein</fullName>
    </submittedName>
</protein>
<dbReference type="InterPro" id="IPR002110">
    <property type="entry name" value="Ankyrin_rpt"/>
</dbReference>
<dbReference type="KEGG" id="atp:ATR_0207"/>
<proteinExistence type="predicted"/>
<dbReference type="SMART" id="SM00248">
    <property type="entry name" value="ANK"/>
    <property type="match status" value="3"/>
</dbReference>
<evidence type="ECO:0000313" key="2">
    <source>
        <dbReference type="EMBL" id="RXJ93222.1"/>
    </source>
</evidence>
<dbReference type="SUPFAM" id="SSF48403">
    <property type="entry name" value="Ankyrin repeat"/>
    <property type="match status" value="1"/>
</dbReference>
<evidence type="ECO:0000313" key="4">
    <source>
        <dbReference type="Proteomes" id="UP000289132"/>
    </source>
</evidence>
<reference evidence="1 3" key="2">
    <citation type="submission" date="2018-07" db="EMBL/GenBank/DDBJ databases">
        <title>Complete genome of the Arcobacter trophiarum type strain LMG 25534.</title>
        <authorList>
            <person name="Miller W.G."/>
            <person name="Yee E."/>
        </authorList>
    </citation>
    <scope>NUCLEOTIDE SEQUENCE [LARGE SCALE GENOMIC DNA]</scope>
    <source>
        <strain evidence="1 3">LMG 25534</strain>
    </source>
</reference>
<organism evidence="1 3">
    <name type="scientific">Aliarcobacter trophiarum LMG 25534</name>
    <dbReference type="NCBI Taxonomy" id="1032241"/>
    <lineage>
        <taxon>Bacteria</taxon>
        <taxon>Pseudomonadati</taxon>
        <taxon>Campylobacterota</taxon>
        <taxon>Epsilonproteobacteria</taxon>
        <taxon>Campylobacterales</taxon>
        <taxon>Arcobacteraceae</taxon>
        <taxon>Aliarcobacter</taxon>
    </lineage>
</organism>
<dbReference type="RefSeq" id="WP_164966706.1">
    <property type="nucleotide sequence ID" value="NZ_CP031367.1"/>
</dbReference>
<gene>
    <name evidence="1" type="ORF">ATR_0207</name>
    <name evidence="2" type="ORF">CRU87_01680</name>
</gene>
<dbReference type="Proteomes" id="UP000289132">
    <property type="component" value="Unassembled WGS sequence"/>
</dbReference>
<dbReference type="Proteomes" id="UP000254504">
    <property type="component" value="Chromosome"/>
</dbReference>
<name>A0AAD0QHZ3_9BACT</name>
<dbReference type="InterPro" id="IPR036770">
    <property type="entry name" value="Ankyrin_rpt-contain_sf"/>
</dbReference>
<evidence type="ECO:0000313" key="3">
    <source>
        <dbReference type="Proteomes" id="UP000254504"/>
    </source>
</evidence>
<dbReference type="Gene3D" id="1.25.40.20">
    <property type="entry name" value="Ankyrin repeat-containing domain"/>
    <property type="match status" value="1"/>
</dbReference>
<evidence type="ECO:0000313" key="1">
    <source>
        <dbReference type="EMBL" id="AXK48100.1"/>
    </source>
</evidence>
<accession>A0AAD0QHZ3</accession>
<dbReference type="AlphaFoldDB" id="A0AAD0QHZ3"/>
<reference evidence="2 4" key="1">
    <citation type="submission" date="2017-10" db="EMBL/GenBank/DDBJ databases">
        <title>Genomics of the genus Arcobacter.</title>
        <authorList>
            <person name="Perez-Cataluna A."/>
            <person name="Figueras M.J."/>
        </authorList>
    </citation>
    <scope>NUCLEOTIDE SEQUENCE [LARGE SCALE GENOMIC DNA]</scope>
    <source>
        <strain evidence="2 4">LMG 25534</strain>
    </source>
</reference>
<dbReference type="EMBL" id="CP031367">
    <property type="protein sequence ID" value="AXK48100.1"/>
    <property type="molecule type" value="Genomic_DNA"/>
</dbReference>
<dbReference type="Pfam" id="PF12796">
    <property type="entry name" value="Ank_2"/>
    <property type="match status" value="1"/>
</dbReference>
<keyword evidence="4" id="KW-1185">Reference proteome</keyword>
<dbReference type="EMBL" id="PDKD01000001">
    <property type="protein sequence ID" value="RXJ93222.1"/>
    <property type="molecule type" value="Genomic_DNA"/>
</dbReference>
<sequence length="158" mass="18335">MCNNTLLGKRLDLSKTIDIFNNLIKNDEWETLIRLFSLNILDINYRDCKGRNILYFAILNKKYEYIKTLFDLRVSHNVNYHLNALNFAVCLDDTKALDILLKCGLDIDIQDEIGTSALIYSILYNKKKCKDFLLLNGANIELEDFMGNCARDLLKSKE</sequence>